<dbReference type="AlphaFoldDB" id="A0A366H7F2"/>
<evidence type="ECO:0000256" key="5">
    <source>
        <dbReference type="ARBA" id="ARBA00022679"/>
    </source>
</evidence>
<evidence type="ECO:0000256" key="11">
    <source>
        <dbReference type="SAM" id="Phobius"/>
    </source>
</evidence>
<name>A0A366H7F2_9BURK</name>
<sequence>MAMRKTGMSLTSRVAWALTALVAVFVVVFCLMAYFIFDRMEDDLVDAVLTTQAEQIQDQIAKGEAIPKQMNRAELGASIQGWVVADADDAAKLPSLLQPLGPGMHLLTPQARTWHVLVAPTAQGLLYLRYDATAHEGRVRDFGMIIASLGLLCVLGALLLARWFGRLVVGPMVDLTNRLSAWAPGEPGLTVARDDEMGQLIETFNRVQNRVEESIAFEREFASNLSHEIRTPLTAIRSDSEMALFDPQLSPDAALRFKRIIASADAVSSGLASARVLARPELSQPVNLSLWQSLDEAWLGFQHEAEKEGLTLQNEIPMAMRLEVDRYAVLIVMRNLIRNAIEHAAPATLTVRAVSDVCLQFSDDGPGIPPEVLPLVFERYYSYRRVDTAEDGPTANNRAETRRGLGLAIAKRVCDVYQWSLRVQSSGAADASGTVFTLCFAHGVAAPANKPQ</sequence>
<keyword evidence="4" id="KW-0597">Phosphoprotein</keyword>
<dbReference type="InterPro" id="IPR050428">
    <property type="entry name" value="TCS_sensor_his_kinase"/>
</dbReference>
<evidence type="ECO:0000256" key="10">
    <source>
        <dbReference type="ARBA" id="ARBA00023136"/>
    </source>
</evidence>
<dbReference type="EC" id="2.7.13.3" evidence="3"/>
<evidence type="ECO:0000256" key="1">
    <source>
        <dbReference type="ARBA" id="ARBA00000085"/>
    </source>
</evidence>
<dbReference type="Pfam" id="PF00512">
    <property type="entry name" value="HisKA"/>
    <property type="match status" value="1"/>
</dbReference>
<evidence type="ECO:0000259" key="13">
    <source>
        <dbReference type="PROSITE" id="PS50885"/>
    </source>
</evidence>
<evidence type="ECO:0000259" key="12">
    <source>
        <dbReference type="PROSITE" id="PS50109"/>
    </source>
</evidence>
<dbReference type="InterPro" id="IPR036097">
    <property type="entry name" value="HisK_dim/P_sf"/>
</dbReference>
<comment type="caution">
    <text evidence="14">The sequence shown here is derived from an EMBL/GenBank/DDBJ whole genome shotgun (WGS) entry which is preliminary data.</text>
</comment>
<dbReference type="InterPro" id="IPR003594">
    <property type="entry name" value="HATPase_dom"/>
</dbReference>
<reference evidence="14 15" key="1">
    <citation type="submission" date="2018-06" db="EMBL/GenBank/DDBJ databases">
        <title>Genomic Encyclopedia of Type Strains, Phase IV (KMG-IV): sequencing the most valuable type-strain genomes for metagenomic binning, comparative biology and taxonomic classification.</title>
        <authorList>
            <person name="Goeker M."/>
        </authorList>
    </citation>
    <scope>NUCLEOTIDE SEQUENCE [LARGE SCALE GENOMIC DNA]</scope>
    <source>
        <strain evidence="14 15">DSM 25520</strain>
    </source>
</reference>
<keyword evidence="9" id="KW-0902">Two-component regulatory system</keyword>
<comment type="catalytic activity">
    <reaction evidence="1">
        <text>ATP + protein L-histidine = ADP + protein N-phospho-L-histidine.</text>
        <dbReference type="EC" id="2.7.13.3"/>
    </reaction>
</comment>
<keyword evidence="6 11" id="KW-0812">Transmembrane</keyword>
<dbReference type="Pfam" id="PF02518">
    <property type="entry name" value="HATPase_c"/>
    <property type="match status" value="1"/>
</dbReference>
<dbReference type="SUPFAM" id="SSF47384">
    <property type="entry name" value="Homodimeric domain of signal transducing histidine kinase"/>
    <property type="match status" value="1"/>
</dbReference>
<dbReference type="Gene3D" id="6.10.340.10">
    <property type="match status" value="1"/>
</dbReference>
<keyword evidence="5" id="KW-0808">Transferase</keyword>
<dbReference type="InterPro" id="IPR005467">
    <property type="entry name" value="His_kinase_dom"/>
</dbReference>
<comment type="subcellular location">
    <subcellularLocation>
        <location evidence="2">Membrane</location>
    </subcellularLocation>
</comment>
<accession>A0A366H7F2</accession>
<evidence type="ECO:0000256" key="4">
    <source>
        <dbReference type="ARBA" id="ARBA00022553"/>
    </source>
</evidence>
<evidence type="ECO:0000256" key="2">
    <source>
        <dbReference type="ARBA" id="ARBA00004370"/>
    </source>
</evidence>
<dbReference type="PANTHER" id="PTHR45436">
    <property type="entry name" value="SENSOR HISTIDINE KINASE YKOH"/>
    <property type="match status" value="1"/>
</dbReference>
<dbReference type="SUPFAM" id="SSF55874">
    <property type="entry name" value="ATPase domain of HSP90 chaperone/DNA topoisomerase II/histidine kinase"/>
    <property type="match status" value="1"/>
</dbReference>
<dbReference type="InterPro" id="IPR003661">
    <property type="entry name" value="HisK_dim/P_dom"/>
</dbReference>
<organism evidence="14 15">
    <name type="scientific">Eoetvoesiella caeni</name>
    <dbReference type="NCBI Taxonomy" id="645616"/>
    <lineage>
        <taxon>Bacteria</taxon>
        <taxon>Pseudomonadati</taxon>
        <taxon>Pseudomonadota</taxon>
        <taxon>Betaproteobacteria</taxon>
        <taxon>Burkholderiales</taxon>
        <taxon>Alcaligenaceae</taxon>
        <taxon>Eoetvoesiella</taxon>
    </lineage>
</organism>
<protein>
    <recommendedName>
        <fullName evidence="3">histidine kinase</fullName>
        <ecNumber evidence="3">2.7.13.3</ecNumber>
    </recommendedName>
</protein>
<dbReference type="InterPro" id="IPR003660">
    <property type="entry name" value="HAMP_dom"/>
</dbReference>
<feature type="domain" description="Histidine kinase" evidence="12">
    <location>
        <begin position="224"/>
        <end position="444"/>
    </location>
</feature>
<gene>
    <name evidence="14" type="ORF">DFR37_108148</name>
</gene>
<evidence type="ECO:0000313" key="14">
    <source>
        <dbReference type="EMBL" id="RBP37965.1"/>
    </source>
</evidence>
<evidence type="ECO:0000256" key="9">
    <source>
        <dbReference type="ARBA" id="ARBA00023012"/>
    </source>
</evidence>
<keyword evidence="10 11" id="KW-0472">Membrane</keyword>
<feature type="transmembrane region" description="Helical" evidence="11">
    <location>
        <begin position="142"/>
        <end position="164"/>
    </location>
</feature>
<dbReference type="Gene3D" id="3.30.565.10">
    <property type="entry name" value="Histidine kinase-like ATPase, C-terminal domain"/>
    <property type="match status" value="1"/>
</dbReference>
<keyword evidence="8 11" id="KW-1133">Transmembrane helix</keyword>
<keyword evidence="7 14" id="KW-0418">Kinase</keyword>
<dbReference type="GO" id="GO:0005886">
    <property type="term" value="C:plasma membrane"/>
    <property type="evidence" value="ECO:0007669"/>
    <property type="project" value="TreeGrafter"/>
</dbReference>
<evidence type="ECO:0000313" key="15">
    <source>
        <dbReference type="Proteomes" id="UP000253628"/>
    </source>
</evidence>
<dbReference type="PROSITE" id="PS50885">
    <property type="entry name" value="HAMP"/>
    <property type="match status" value="1"/>
</dbReference>
<dbReference type="PROSITE" id="PS50109">
    <property type="entry name" value="HIS_KIN"/>
    <property type="match status" value="1"/>
</dbReference>
<keyword evidence="15" id="KW-1185">Reference proteome</keyword>
<evidence type="ECO:0000256" key="8">
    <source>
        <dbReference type="ARBA" id="ARBA00022989"/>
    </source>
</evidence>
<dbReference type="InterPro" id="IPR036890">
    <property type="entry name" value="HATPase_C_sf"/>
</dbReference>
<evidence type="ECO:0000256" key="6">
    <source>
        <dbReference type="ARBA" id="ARBA00022692"/>
    </source>
</evidence>
<dbReference type="PANTHER" id="PTHR45436:SF16">
    <property type="entry name" value="HISTIDINE KINASE"/>
    <property type="match status" value="1"/>
</dbReference>
<dbReference type="CDD" id="cd00082">
    <property type="entry name" value="HisKA"/>
    <property type="match status" value="1"/>
</dbReference>
<dbReference type="EMBL" id="QNRQ01000008">
    <property type="protein sequence ID" value="RBP37965.1"/>
    <property type="molecule type" value="Genomic_DNA"/>
</dbReference>
<dbReference type="InterPro" id="IPR004358">
    <property type="entry name" value="Sig_transdc_His_kin-like_C"/>
</dbReference>
<dbReference type="CDD" id="cd00075">
    <property type="entry name" value="HATPase"/>
    <property type="match status" value="1"/>
</dbReference>
<evidence type="ECO:0000256" key="3">
    <source>
        <dbReference type="ARBA" id="ARBA00012438"/>
    </source>
</evidence>
<dbReference type="SMART" id="SM00387">
    <property type="entry name" value="HATPase_c"/>
    <property type="match status" value="1"/>
</dbReference>
<dbReference type="PRINTS" id="PR00344">
    <property type="entry name" value="BCTRLSENSOR"/>
</dbReference>
<proteinExistence type="predicted"/>
<dbReference type="Proteomes" id="UP000253628">
    <property type="component" value="Unassembled WGS sequence"/>
</dbReference>
<dbReference type="Gene3D" id="1.10.287.130">
    <property type="match status" value="1"/>
</dbReference>
<feature type="transmembrane region" description="Helical" evidence="11">
    <location>
        <begin position="14"/>
        <end position="37"/>
    </location>
</feature>
<dbReference type="SMART" id="SM00388">
    <property type="entry name" value="HisKA"/>
    <property type="match status" value="1"/>
</dbReference>
<evidence type="ECO:0000256" key="7">
    <source>
        <dbReference type="ARBA" id="ARBA00022777"/>
    </source>
</evidence>
<dbReference type="GO" id="GO:0000155">
    <property type="term" value="F:phosphorelay sensor kinase activity"/>
    <property type="evidence" value="ECO:0007669"/>
    <property type="project" value="InterPro"/>
</dbReference>
<feature type="domain" description="HAMP" evidence="13">
    <location>
        <begin position="166"/>
        <end position="216"/>
    </location>
</feature>